<accession>A0ABS3LNN2</accession>
<comment type="caution">
    <text evidence="1">The sequence shown here is derived from an EMBL/GenBank/DDBJ whole genome shotgun (WGS) entry which is preliminary data.</text>
</comment>
<evidence type="ECO:0000313" key="1">
    <source>
        <dbReference type="EMBL" id="MBO1328982.1"/>
    </source>
</evidence>
<dbReference type="Proteomes" id="UP000664399">
    <property type="component" value="Unassembled WGS sequence"/>
</dbReference>
<name>A0ABS3LNN2_9PROT</name>
<sequence>MPRTVFLPEEIRLSPVAVASLSGRAGEDGFLYLVETQGRAARLLEHGLPLSRRTPLMLTERGGVVPWLAWLDETRAEEQESGPGMVLRLRRAMVAEALEAEPDHTAAFCAPCYWLSGA</sequence>
<protein>
    <submittedName>
        <fullName evidence="1">Uncharacterized protein</fullName>
    </submittedName>
</protein>
<reference evidence="1 2" key="1">
    <citation type="submission" date="2021-03" db="EMBL/GenBank/DDBJ databases">
        <title>The complete genome sequence of Acetobacter suratthaniensis TBRC 1719.</title>
        <authorList>
            <person name="Charoenyingcharoen P."/>
            <person name="Yukphan P."/>
        </authorList>
    </citation>
    <scope>NUCLEOTIDE SEQUENCE [LARGE SCALE GENOMIC DNA]</scope>
    <source>
        <strain evidence="1 2">TBRC 1719</strain>
    </source>
</reference>
<proteinExistence type="predicted"/>
<keyword evidence="2" id="KW-1185">Reference proteome</keyword>
<organism evidence="1 2">
    <name type="scientific">Acetobacter suratthaniensis</name>
    <dbReference type="NCBI Taxonomy" id="1502841"/>
    <lineage>
        <taxon>Bacteria</taxon>
        <taxon>Pseudomonadati</taxon>
        <taxon>Pseudomonadota</taxon>
        <taxon>Alphaproteobacteria</taxon>
        <taxon>Acetobacterales</taxon>
        <taxon>Acetobacteraceae</taxon>
        <taxon>Acetobacter</taxon>
    </lineage>
</organism>
<evidence type="ECO:0000313" key="2">
    <source>
        <dbReference type="Proteomes" id="UP000664399"/>
    </source>
</evidence>
<dbReference type="EMBL" id="JAFVMG010000012">
    <property type="protein sequence ID" value="MBO1328982.1"/>
    <property type="molecule type" value="Genomic_DNA"/>
</dbReference>
<gene>
    <name evidence="1" type="ORF">J2D75_10925</name>
</gene>